<feature type="transmembrane region" description="Helical" evidence="1">
    <location>
        <begin position="144"/>
        <end position="163"/>
    </location>
</feature>
<feature type="transmembrane region" description="Helical" evidence="1">
    <location>
        <begin position="169"/>
        <end position="192"/>
    </location>
</feature>
<proteinExistence type="predicted"/>
<reference evidence="2 3" key="1">
    <citation type="journal article" date="2011" name="J. Bacteriol.">
        <title>Genome sequence of strain IMCC3088, a proteorhodopsin-containing marine bacterium belonging to the OM60/NOR5 clade.</title>
        <authorList>
            <person name="Jang Y."/>
            <person name="Oh H.M."/>
            <person name="Kang I."/>
            <person name="Lee K."/>
            <person name="Yang S.J."/>
            <person name="Cho J.C."/>
        </authorList>
    </citation>
    <scope>NUCLEOTIDE SEQUENCE [LARGE SCALE GENOMIC DNA]</scope>
    <source>
        <strain evidence="2 3">IMCC3088</strain>
    </source>
</reference>
<protein>
    <submittedName>
        <fullName evidence="2">Uncharacterized protein</fullName>
    </submittedName>
</protein>
<keyword evidence="1" id="KW-1133">Transmembrane helix</keyword>
<feature type="transmembrane region" description="Helical" evidence="1">
    <location>
        <begin position="113"/>
        <end position="132"/>
    </location>
</feature>
<sequence length="470" mass="51779">MTVGLNTLALGAVSAWALHSQGIQYLWLWCFAALLFGASLVLFALDPISSKHVHFSVAFSLMIISIVMQSLVLAKSPNADNPIPRALWVLAGLTIALLVPIVSLSNSSPLEPLWSRIILASALACPGVALHANKTNTNMTKIMGRSYFALAVLALLLTLRWVLLDMPDVVIGGFGNFVFGVASLAGSTIIHFSYIGLHFKARSDTDAHRQAELTKLTETNRAAKALADADLNASLNQIVDSLHQDLQPQLERLRALITDAAAHESDDPSRYRTRQMQAINQYGQRLSTQLHSIRSYMSARPAENVATNLTQLLNIGLSLYEKPYRARQLELIPTTCEDVFVFRYDHKLLLQVILKLLEFNLENAQSPRKVRAALFSRFQSAILELTCVQSESNPFTTQVQNVGPTTRNLLASQTLPIFIAYTVIKELGGEIETIRTHGQQAVFRVTLPLHNKYGDAVQSGNAEPEISNDT</sequence>
<evidence type="ECO:0000313" key="3">
    <source>
        <dbReference type="Proteomes" id="UP000005615"/>
    </source>
</evidence>
<accession>F3KYW7</accession>
<evidence type="ECO:0000256" key="1">
    <source>
        <dbReference type="SAM" id="Phobius"/>
    </source>
</evidence>
<comment type="caution">
    <text evidence="2">The sequence shown here is derived from an EMBL/GenBank/DDBJ whole genome shotgun (WGS) entry which is preliminary data.</text>
</comment>
<feature type="transmembrane region" description="Helical" evidence="1">
    <location>
        <begin position="86"/>
        <end position="107"/>
    </location>
</feature>
<dbReference type="AlphaFoldDB" id="F3KYW7"/>
<organism evidence="2 3">
    <name type="scientific">Aequoribacter fuscus</name>
    <dbReference type="NCBI Taxonomy" id="2518989"/>
    <lineage>
        <taxon>Bacteria</taxon>
        <taxon>Pseudomonadati</taxon>
        <taxon>Pseudomonadota</taxon>
        <taxon>Gammaproteobacteria</taxon>
        <taxon>Cellvibrionales</taxon>
        <taxon>Halieaceae</taxon>
        <taxon>Aequoribacter</taxon>
    </lineage>
</organism>
<keyword evidence="3" id="KW-1185">Reference proteome</keyword>
<feature type="transmembrane region" description="Helical" evidence="1">
    <location>
        <begin position="26"/>
        <end position="45"/>
    </location>
</feature>
<name>F3KYW7_9GAMM</name>
<keyword evidence="1" id="KW-0812">Transmembrane</keyword>
<dbReference type="STRING" id="2518989.IMCC3088_2490"/>
<keyword evidence="1" id="KW-0472">Membrane</keyword>
<evidence type="ECO:0000313" key="2">
    <source>
        <dbReference type="EMBL" id="EGG30731.1"/>
    </source>
</evidence>
<feature type="transmembrane region" description="Helical" evidence="1">
    <location>
        <begin position="57"/>
        <end position="74"/>
    </location>
</feature>
<dbReference type="EMBL" id="AEIG01000007">
    <property type="protein sequence ID" value="EGG30731.1"/>
    <property type="molecule type" value="Genomic_DNA"/>
</dbReference>
<dbReference type="Proteomes" id="UP000005615">
    <property type="component" value="Unassembled WGS sequence"/>
</dbReference>
<gene>
    <name evidence="2" type="ORF">IMCC3088_2490</name>
</gene>